<gene>
    <name evidence="1" type="ORF">JE024_24330</name>
</gene>
<reference evidence="1 2" key="1">
    <citation type="journal article" date="2016" name="Arch. Microbiol.">
        <title>Streptomyces zhihengii sp. nov., isolated from rhizospheric soil of Psammosilene tunicoides.</title>
        <authorList>
            <person name="Huang M.J."/>
            <person name="Fei J.J."/>
            <person name="Salam N."/>
            <person name="Kim C.J."/>
            <person name="Hozzein W.N."/>
            <person name="Xiao M."/>
            <person name="Huang H.Q."/>
            <person name="Li W.J."/>
        </authorList>
    </citation>
    <scope>NUCLEOTIDE SEQUENCE [LARGE SCALE GENOMIC DNA]</scope>
    <source>
        <strain evidence="1 2">YIM T102</strain>
    </source>
</reference>
<accession>A0ABS2UWD3</accession>
<sequence length="227" mass="24852">MTDPTAATRAQADATVTTAVQEADEAAGLAAALEERVRNGDDSITPEQIASARELGHFAQLRADATRRKAEDAKRTARLAALAELRADIDAYTETTDTDQLVDNIFGALLAYTRHFDAHNARVAQWRARMTELDVPKVQSLDQLHADHGHLGLNGRDLYANNTVYTPVDYKQQMAYDLEQLETAIRHTMAFPAGPRQKTARATAQACIDKVKAAARRGARVRKGQSA</sequence>
<proteinExistence type="predicted"/>
<organism evidence="1 2">
    <name type="scientific">Streptomyces zhihengii</name>
    <dbReference type="NCBI Taxonomy" id="1818004"/>
    <lineage>
        <taxon>Bacteria</taxon>
        <taxon>Bacillati</taxon>
        <taxon>Actinomycetota</taxon>
        <taxon>Actinomycetes</taxon>
        <taxon>Kitasatosporales</taxon>
        <taxon>Streptomycetaceae</taxon>
        <taxon>Streptomyces</taxon>
    </lineage>
</organism>
<name>A0ABS2UWD3_9ACTN</name>
<comment type="caution">
    <text evidence="1">The sequence shown here is derived from an EMBL/GenBank/DDBJ whole genome shotgun (WGS) entry which is preliminary data.</text>
</comment>
<keyword evidence="2" id="KW-1185">Reference proteome</keyword>
<protein>
    <submittedName>
        <fullName evidence="1">Uncharacterized protein</fullName>
    </submittedName>
</protein>
<dbReference type="EMBL" id="JAFEJA010000001">
    <property type="protein sequence ID" value="MBM9621804.1"/>
    <property type="molecule type" value="Genomic_DNA"/>
</dbReference>
<evidence type="ECO:0000313" key="1">
    <source>
        <dbReference type="EMBL" id="MBM9621804.1"/>
    </source>
</evidence>
<dbReference type="Proteomes" id="UP000664109">
    <property type="component" value="Unassembled WGS sequence"/>
</dbReference>
<dbReference type="RefSeq" id="WP_205375621.1">
    <property type="nucleotide sequence ID" value="NZ_JAFEJA010000001.1"/>
</dbReference>
<evidence type="ECO:0000313" key="2">
    <source>
        <dbReference type="Proteomes" id="UP000664109"/>
    </source>
</evidence>